<dbReference type="Pfam" id="PF02734">
    <property type="entry name" value="Dak2"/>
    <property type="match status" value="1"/>
</dbReference>
<accession>A0A372LBN1</accession>
<reference evidence="2 3" key="1">
    <citation type="submission" date="2018-08" db="EMBL/GenBank/DDBJ databases">
        <title>Bacillus chawlae sp. nov., Bacillus glennii sp. nov., and Bacillus saganii sp. nov. Isolated from the Vehicle Assembly Building at Kennedy Space Center where the Viking Spacecraft were Assembled.</title>
        <authorList>
            <person name="Seuylemezian A."/>
            <person name="Vaishampayan P."/>
        </authorList>
    </citation>
    <scope>NUCLEOTIDE SEQUENCE [LARGE SCALE GENOMIC DNA]</scope>
    <source>
        <strain evidence="2 3">V44-8</strain>
    </source>
</reference>
<dbReference type="RefSeq" id="WP_117322691.1">
    <property type="nucleotide sequence ID" value="NZ_QVTD01000006.1"/>
</dbReference>
<protein>
    <submittedName>
        <fullName evidence="2">DAK2 domain-containing protein</fullName>
    </submittedName>
</protein>
<dbReference type="GO" id="GO:0006071">
    <property type="term" value="P:glycerol metabolic process"/>
    <property type="evidence" value="ECO:0007669"/>
    <property type="project" value="InterPro"/>
</dbReference>
<name>A0A372LBN1_9BACI</name>
<dbReference type="PANTHER" id="PTHR33434:SF4">
    <property type="entry name" value="PHOSPHATASE PROTEIN"/>
    <property type="match status" value="1"/>
</dbReference>
<dbReference type="InterPro" id="IPR019986">
    <property type="entry name" value="YloV-like"/>
</dbReference>
<dbReference type="Gene3D" id="1.25.40.340">
    <property type="match status" value="1"/>
</dbReference>
<dbReference type="SMART" id="SM01121">
    <property type="entry name" value="Dak1_2"/>
    <property type="match status" value="1"/>
</dbReference>
<proteinExistence type="predicted"/>
<keyword evidence="3" id="KW-1185">Reference proteome</keyword>
<gene>
    <name evidence="2" type="ORF">D0466_11295</name>
</gene>
<dbReference type="InterPro" id="IPR036117">
    <property type="entry name" value="DhaL_dom_sf"/>
</dbReference>
<dbReference type="InterPro" id="IPR004007">
    <property type="entry name" value="DhaL_dom"/>
</dbReference>
<dbReference type="InterPro" id="IPR050270">
    <property type="entry name" value="DegV_domain_contain"/>
</dbReference>
<dbReference type="InterPro" id="IPR033470">
    <property type="entry name" value="FakA-like_C"/>
</dbReference>
<sequence length="560" mass="60594">MSITSINGKRFAEMIIQGANHLAANAKMVDALNVFPVPDGDTGTNMNLSMTSGAKEVQNNVQEHIGKVGASLSRGLLMGARGNSGVILSQLFRGFSKSIENKDSINSQEFAGAFEAGVETAYKAVMKPVEGTILTVAKDAAKQAVISANKHKDIILVMDDIVKEAKASLNRTPDLLPVLKEVGVVDSGGQGLVLVYEGFLAELRGEKLPETPLNMPSMDELVSAEHHMNVQGHINTEDIVYGYCTEFMVKLEAAKLAKNPFDEETFRKDLSGYGDSLLVISDDEVVKVHIHSEEPGNCLNYGQQYGSLIKLKIENMREQHSSIVGETHAALKADNGKTQKDKEEYGVVSVAMGSGISELFKSIGASSVIEGGQTMNPSTEDIVKAVEDANARNIIILPNNKNIIMAAEQAAQVIEGNVIVIPSRTVPQGMAALLAFNPALSPEDNKKAMEEALSHVKTGQVTHAVRDTSIEGLEIEAGDFMGLAEGKIQVKNKNKLEAAKELLSNMMDEDSEILTILYGEDVNTEELDELVSFCKETFEDAELEIHNGNQPLYPFIFSIE</sequence>
<feature type="domain" description="DhaL" evidence="1">
    <location>
        <begin position="9"/>
        <end position="201"/>
    </location>
</feature>
<evidence type="ECO:0000313" key="3">
    <source>
        <dbReference type="Proteomes" id="UP000262939"/>
    </source>
</evidence>
<dbReference type="OrthoDB" id="9760324at2"/>
<dbReference type="PROSITE" id="PS51480">
    <property type="entry name" value="DHAL"/>
    <property type="match status" value="1"/>
</dbReference>
<dbReference type="InterPro" id="IPR048394">
    <property type="entry name" value="FakA-like_M"/>
</dbReference>
<comment type="caution">
    <text evidence="2">The sequence shown here is derived from an EMBL/GenBank/DDBJ whole genome shotgun (WGS) entry which is preliminary data.</text>
</comment>
<dbReference type="EMBL" id="QVTD01000006">
    <property type="protein sequence ID" value="RFU63320.1"/>
    <property type="molecule type" value="Genomic_DNA"/>
</dbReference>
<dbReference type="GO" id="GO:0004371">
    <property type="term" value="F:glycerone kinase activity"/>
    <property type="evidence" value="ECO:0007669"/>
    <property type="project" value="InterPro"/>
</dbReference>
<dbReference type="SMART" id="SM01120">
    <property type="entry name" value="Dak2"/>
    <property type="match status" value="1"/>
</dbReference>
<dbReference type="AlphaFoldDB" id="A0A372LBN1"/>
<evidence type="ECO:0000259" key="1">
    <source>
        <dbReference type="PROSITE" id="PS51480"/>
    </source>
</evidence>
<organism evidence="2 3">
    <name type="scientific">Peribacillus glennii</name>
    <dbReference type="NCBI Taxonomy" id="2303991"/>
    <lineage>
        <taxon>Bacteria</taxon>
        <taxon>Bacillati</taxon>
        <taxon>Bacillota</taxon>
        <taxon>Bacilli</taxon>
        <taxon>Bacillales</taxon>
        <taxon>Bacillaceae</taxon>
        <taxon>Peribacillus</taxon>
    </lineage>
</organism>
<dbReference type="SUPFAM" id="SSF101473">
    <property type="entry name" value="DhaL-like"/>
    <property type="match status" value="1"/>
</dbReference>
<evidence type="ECO:0000313" key="2">
    <source>
        <dbReference type="EMBL" id="RFU63320.1"/>
    </source>
</evidence>
<dbReference type="NCBIfam" id="TIGR03599">
    <property type="entry name" value="YloV"/>
    <property type="match status" value="1"/>
</dbReference>
<dbReference type="Pfam" id="PF13684">
    <property type="entry name" value="FakA-like_C"/>
    <property type="match status" value="1"/>
</dbReference>
<dbReference type="PANTHER" id="PTHR33434">
    <property type="entry name" value="DEGV DOMAIN-CONTAINING PROTEIN DR_1986-RELATED"/>
    <property type="match status" value="1"/>
</dbReference>
<dbReference type="Pfam" id="PF21645">
    <property type="entry name" value="FakA-like_M"/>
    <property type="match status" value="1"/>
</dbReference>
<dbReference type="Proteomes" id="UP000262939">
    <property type="component" value="Unassembled WGS sequence"/>
</dbReference>